<proteinExistence type="predicted"/>
<protein>
    <submittedName>
        <fullName evidence="1">Uncharacterized protein</fullName>
    </submittedName>
</protein>
<sequence>MKSHQHSPKYSSSGRFFGLSRVMCTPTNEAEEDADDGSKCEGQRKEFKDIVVANAVQTVRNIKFKKCDLVRVRAFKKKVESNPRIEIKELVAKAHKKWNLIGAFREQYKRINDYCTKLLKTHPGSSVYPKVIRDCMYALMSGILCPHAISCINFKGFDLESYMDDCYKKDAYLKCYQ</sequence>
<evidence type="ECO:0000313" key="2">
    <source>
        <dbReference type="Proteomes" id="UP000289738"/>
    </source>
</evidence>
<dbReference type="EMBL" id="SDMP01000008">
    <property type="protein sequence ID" value="RYR44449.1"/>
    <property type="molecule type" value="Genomic_DNA"/>
</dbReference>
<organism evidence="1 2">
    <name type="scientific">Arachis hypogaea</name>
    <name type="common">Peanut</name>
    <dbReference type="NCBI Taxonomy" id="3818"/>
    <lineage>
        <taxon>Eukaryota</taxon>
        <taxon>Viridiplantae</taxon>
        <taxon>Streptophyta</taxon>
        <taxon>Embryophyta</taxon>
        <taxon>Tracheophyta</taxon>
        <taxon>Spermatophyta</taxon>
        <taxon>Magnoliopsida</taxon>
        <taxon>eudicotyledons</taxon>
        <taxon>Gunneridae</taxon>
        <taxon>Pentapetalae</taxon>
        <taxon>rosids</taxon>
        <taxon>fabids</taxon>
        <taxon>Fabales</taxon>
        <taxon>Fabaceae</taxon>
        <taxon>Papilionoideae</taxon>
        <taxon>50 kb inversion clade</taxon>
        <taxon>dalbergioids sensu lato</taxon>
        <taxon>Dalbergieae</taxon>
        <taxon>Pterocarpus clade</taxon>
        <taxon>Arachis</taxon>
    </lineage>
</organism>
<reference evidence="1 2" key="1">
    <citation type="submission" date="2019-01" db="EMBL/GenBank/DDBJ databases">
        <title>Sequencing of cultivated peanut Arachis hypogaea provides insights into genome evolution and oil improvement.</title>
        <authorList>
            <person name="Chen X."/>
        </authorList>
    </citation>
    <scope>NUCLEOTIDE SEQUENCE [LARGE SCALE GENOMIC DNA]</scope>
    <source>
        <strain evidence="2">cv. Fuhuasheng</strain>
        <tissue evidence="1">Leaves</tissue>
    </source>
</reference>
<gene>
    <name evidence="1" type="ORF">Ahy_A08g040773</name>
</gene>
<accession>A0A445C0A2</accession>
<name>A0A445C0A2_ARAHY</name>
<evidence type="ECO:0000313" key="1">
    <source>
        <dbReference type="EMBL" id="RYR44449.1"/>
    </source>
</evidence>
<dbReference type="AlphaFoldDB" id="A0A445C0A2"/>
<keyword evidence="2" id="KW-1185">Reference proteome</keyword>
<comment type="caution">
    <text evidence="1">The sequence shown here is derived from an EMBL/GenBank/DDBJ whole genome shotgun (WGS) entry which is preliminary data.</text>
</comment>
<dbReference type="Proteomes" id="UP000289738">
    <property type="component" value="Chromosome A08"/>
</dbReference>